<proteinExistence type="predicted"/>
<gene>
    <name evidence="1" type="ORF">P3T76_002703</name>
</gene>
<organism evidence="1 2">
    <name type="scientific">Phytophthora citrophthora</name>
    <dbReference type="NCBI Taxonomy" id="4793"/>
    <lineage>
        <taxon>Eukaryota</taxon>
        <taxon>Sar</taxon>
        <taxon>Stramenopiles</taxon>
        <taxon>Oomycota</taxon>
        <taxon>Peronosporomycetes</taxon>
        <taxon>Peronosporales</taxon>
        <taxon>Peronosporaceae</taxon>
        <taxon>Phytophthora</taxon>
    </lineage>
</organism>
<dbReference type="Proteomes" id="UP001259832">
    <property type="component" value="Unassembled WGS sequence"/>
</dbReference>
<dbReference type="AlphaFoldDB" id="A0AAD9GVE8"/>
<accession>A0AAD9GVE8</accession>
<keyword evidence="2" id="KW-1185">Reference proteome</keyword>
<evidence type="ECO:0000313" key="1">
    <source>
        <dbReference type="EMBL" id="KAK1945655.1"/>
    </source>
</evidence>
<name>A0AAD9GVE8_9STRA</name>
<sequence length="183" mass="20660">MELELQGPVTPDFQQWQYRLDSVVNGAFENPNLVPIDGITQDTDTVLHFDAHRLLGLPLDQSLPPSVNSLVKVDVFFPVVQKYIHSGIVSAGAGAIQPGAGSVEQAATGRLRQAKLRLRLLQCRLRLMQWLRLPMLLELGQGNLNMSRPWLLQGMRQLMQWKLHLLHQDLLKMGQSNLELAKR</sequence>
<dbReference type="EMBL" id="JASMQC010000004">
    <property type="protein sequence ID" value="KAK1945655.1"/>
    <property type="molecule type" value="Genomic_DNA"/>
</dbReference>
<protein>
    <submittedName>
        <fullName evidence="1">Uncharacterized protein</fullName>
    </submittedName>
</protein>
<evidence type="ECO:0000313" key="2">
    <source>
        <dbReference type="Proteomes" id="UP001259832"/>
    </source>
</evidence>
<reference evidence="1" key="1">
    <citation type="submission" date="2023-08" db="EMBL/GenBank/DDBJ databases">
        <title>Reference Genome Resource for the Citrus Pathogen Phytophthora citrophthora.</title>
        <authorList>
            <person name="Moller H."/>
            <person name="Coetzee B."/>
            <person name="Rose L.J."/>
            <person name="Van Niekerk J.M."/>
        </authorList>
    </citation>
    <scope>NUCLEOTIDE SEQUENCE</scope>
    <source>
        <strain evidence="1">STE-U-9442</strain>
    </source>
</reference>
<comment type="caution">
    <text evidence="1">The sequence shown here is derived from an EMBL/GenBank/DDBJ whole genome shotgun (WGS) entry which is preliminary data.</text>
</comment>